<dbReference type="Proteomes" id="UP000565579">
    <property type="component" value="Unassembled WGS sequence"/>
</dbReference>
<accession>A0A7X0U430</accession>
<dbReference type="NCBIfam" id="TIGR01373">
    <property type="entry name" value="soxB"/>
    <property type="match status" value="1"/>
</dbReference>
<dbReference type="GO" id="GO:0000166">
    <property type="term" value="F:nucleotide binding"/>
    <property type="evidence" value="ECO:0007669"/>
    <property type="project" value="UniProtKB-KW"/>
</dbReference>
<dbReference type="EC" id="1.5.3.24" evidence="11"/>
<evidence type="ECO:0000256" key="15">
    <source>
        <dbReference type="ARBA" id="ARBA00047316"/>
    </source>
</evidence>
<sequence>MTHPDFLWRNPDPRPAYDVVIVGGGGHGLATAYYLAKNHGITNVAVLERGWLAGGNMARNTTIIRSNYLWDESAAIYEHSLKLWEGLSAELDYDLQFSQRGVLNLAHNLGDVREGRRRVNANRLNGVDAEWLEPDEVKKFCPIINVSGRARYPVMGATLQRRGGIAKHDHVAWALARKADAYGVDLIQGCEVTGFEIAGNRVVAVRTSRGRIAAGKVALAAAGHTSVLAAQAGIRLPLQSHPLQALVSELLEPVLDCVVMSNAVHVYVSQAHKGELVMGAGIDAYNSYGQRGDVQVIEAQMAAALELFPVFSRVRVLRTWAGIVDVSPDASPVIGRTPVDGLYVNAGWGTGGFKATPGSGWVYAHTIAHERPHPLAEPFALERFTTGALIDEHGAAAVAH</sequence>
<evidence type="ECO:0000256" key="12">
    <source>
        <dbReference type="ARBA" id="ARBA00044150"/>
    </source>
</evidence>
<comment type="catalytic activity">
    <reaction evidence="16">
        <text>sarcosine + (6S)-5,6,7,8-tetrahydrofolate + O2 = (6R)-5,10-methylene-5,6,7,8-tetrahydrofolate + glycine + H2O2</text>
        <dbReference type="Rhea" id="RHEA:70455"/>
        <dbReference type="ChEBI" id="CHEBI:15379"/>
        <dbReference type="ChEBI" id="CHEBI:15636"/>
        <dbReference type="ChEBI" id="CHEBI:16240"/>
        <dbReference type="ChEBI" id="CHEBI:57305"/>
        <dbReference type="ChEBI" id="CHEBI:57433"/>
        <dbReference type="ChEBI" id="CHEBI:57453"/>
        <dbReference type="EC" id="1.5.3.24"/>
    </reaction>
</comment>
<organism evidence="18 19">
    <name type="scientific">Nonomuraea rubra</name>
    <dbReference type="NCBI Taxonomy" id="46180"/>
    <lineage>
        <taxon>Bacteria</taxon>
        <taxon>Bacillati</taxon>
        <taxon>Actinomycetota</taxon>
        <taxon>Actinomycetes</taxon>
        <taxon>Streptosporangiales</taxon>
        <taxon>Streptosporangiaceae</taxon>
        <taxon>Nonomuraea</taxon>
    </lineage>
</organism>
<dbReference type="Pfam" id="PF01266">
    <property type="entry name" value="DAO"/>
    <property type="match status" value="1"/>
</dbReference>
<dbReference type="InterPro" id="IPR006076">
    <property type="entry name" value="FAD-dep_OxRdtase"/>
</dbReference>
<evidence type="ECO:0000259" key="17">
    <source>
        <dbReference type="PROSITE" id="PS50206"/>
    </source>
</evidence>
<name>A0A7X0U430_9ACTN</name>
<evidence type="ECO:0000256" key="4">
    <source>
        <dbReference type="ARBA" id="ARBA00022490"/>
    </source>
</evidence>
<dbReference type="Gene3D" id="3.30.9.10">
    <property type="entry name" value="D-Amino Acid Oxidase, subunit A, domain 2"/>
    <property type="match status" value="1"/>
</dbReference>
<dbReference type="InterPro" id="IPR006278">
    <property type="entry name" value="SoxB"/>
</dbReference>
<comment type="cofactor">
    <cofactor evidence="2">
        <name>FAD</name>
        <dbReference type="ChEBI" id="CHEBI:57692"/>
    </cofactor>
</comment>
<evidence type="ECO:0000256" key="7">
    <source>
        <dbReference type="ARBA" id="ARBA00022741"/>
    </source>
</evidence>
<keyword evidence="5" id="KW-0285">Flavoprotein</keyword>
<evidence type="ECO:0000256" key="10">
    <source>
        <dbReference type="ARBA" id="ARBA00043973"/>
    </source>
</evidence>
<evidence type="ECO:0000313" key="18">
    <source>
        <dbReference type="EMBL" id="MBB6554401.1"/>
    </source>
</evidence>
<evidence type="ECO:0000256" key="1">
    <source>
        <dbReference type="ARBA" id="ARBA00001917"/>
    </source>
</evidence>
<protein>
    <recommendedName>
        <fullName evidence="12">Sarcosine oxidase subunit beta</fullName>
        <ecNumber evidence="11">1.5.3.24</ecNumber>
    </recommendedName>
    <alternativeName>
        <fullName evidence="13">Sarcosine oxidase (5,10-methylenetetrahydrofolate-forming) subunit beta</fullName>
    </alternativeName>
    <alternativeName>
        <fullName evidence="14">Tetrameric sarcosine oxidase subunit beta</fullName>
    </alternativeName>
</protein>
<gene>
    <name evidence="18" type="ORF">HD593_009196</name>
</gene>
<dbReference type="InterPro" id="IPR001763">
    <property type="entry name" value="Rhodanese-like_dom"/>
</dbReference>
<comment type="cofactor">
    <cofactor evidence="1">
        <name>FMN</name>
        <dbReference type="ChEBI" id="CHEBI:58210"/>
    </cofactor>
</comment>
<keyword evidence="6" id="KW-0288">FMN</keyword>
<keyword evidence="7" id="KW-0547">Nucleotide-binding</keyword>
<dbReference type="SUPFAM" id="SSF51905">
    <property type="entry name" value="FAD/NAD(P)-binding domain"/>
    <property type="match status" value="1"/>
</dbReference>
<dbReference type="GO" id="GO:0005737">
    <property type="term" value="C:cytoplasm"/>
    <property type="evidence" value="ECO:0007669"/>
    <property type="project" value="UniProtKB-SubCell"/>
</dbReference>
<evidence type="ECO:0000256" key="2">
    <source>
        <dbReference type="ARBA" id="ARBA00001974"/>
    </source>
</evidence>
<reference evidence="18 19" key="1">
    <citation type="submission" date="2020-08" db="EMBL/GenBank/DDBJ databases">
        <title>Sequencing the genomes of 1000 actinobacteria strains.</title>
        <authorList>
            <person name="Klenk H.-P."/>
        </authorList>
    </citation>
    <scope>NUCLEOTIDE SEQUENCE [LARGE SCALE GENOMIC DNA]</scope>
    <source>
        <strain evidence="18 19">DSM 43768</strain>
    </source>
</reference>
<comment type="similarity">
    <text evidence="10">Belongs to the SoxB family.</text>
</comment>
<evidence type="ECO:0000256" key="3">
    <source>
        <dbReference type="ARBA" id="ARBA00004496"/>
    </source>
</evidence>
<dbReference type="SUPFAM" id="SSF54373">
    <property type="entry name" value="FAD-linked reductases, C-terminal domain"/>
    <property type="match status" value="1"/>
</dbReference>
<dbReference type="RefSeq" id="WP_185109131.1">
    <property type="nucleotide sequence ID" value="NZ_BAAAXY010000210.1"/>
</dbReference>
<keyword evidence="4" id="KW-0963">Cytoplasm</keyword>
<dbReference type="PROSITE" id="PS50206">
    <property type="entry name" value="RHODANESE_3"/>
    <property type="match status" value="1"/>
</dbReference>
<proteinExistence type="inferred from homology"/>
<evidence type="ECO:0000256" key="16">
    <source>
        <dbReference type="ARBA" id="ARBA00048917"/>
    </source>
</evidence>
<evidence type="ECO:0000256" key="9">
    <source>
        <dbReference type="ARBA" id="ARBA00023002"/>
    </source>
</evidence>
<evidence type="ECO:0000256" key="11">
    <source>
        <dbReference type="ARBA" id="ARBA00044044"/>
    </source>
</evidence>
<comment type="catalytic activity">
    <reaction evidence="15">
        <text>sarcosine + O2 + H2O = formaldehyde + glycine + H2O2</text>
        <dbReference type="Rhea" id="RHEA:13313"/>
        <dbReference type="ChEBI" id="CHEBI:15377"/>
        <dbReference type="ChEBI" id="CHEBI:15379"/>
        <dbReference type="ChEBI" id="CHEBI:16240"/>
        <dbReference type="ChEBI" id="CHEBI:16842"/>
        <dbReference type="ChEBI" id="CHEBI:57305"/>
        <dbReference type="ChEBI" id="CHEBI:57433"/>
    </reaction>
</comment>
<comment type="subcellular location">
    <subcellularLocation>
        <location evidence="3">Cytoplasm</location>
    </subcellularLocation>
</comment>
<dbReference type="InterPro" id="IPR036188">
    <property type="entry name" value="FAD/NAD-bd_sf"/>
</dbReference>
<dbReference type="AlphaFoldDB" id="A0A7X0U430"/>
<dbReference type="GO" id="GO:0008115">
    <property type="term" value="F:sarcosine oxidase activity"/>
    <property type="evidence" value="ECO:0007669"/>
    <property type="project" value="InterPro"/>
</dbReference>
<evidence type="ECO:0000313" key="19">
    <source>
        <dbReference type="Proteomes" id="UP000565579"/>
    </source>
</evidence>
<evidence type="ECO:0000256" key="6">
    <source>
        <dbReference type="ARBA" id="ARBA00022643"/>
    </source>
</evidence>
<dbReference type="Gene3D" id="3.50.50.60">
    <property type="entry name" value="FAD/NAD(P)-binding domain"/>
    <property type="match status" value="1"/>
</dbReference>
<dbReference type="PANTHER" id="PTHR13847:SF287">
    <property type="entry name" value="FAD-DEPENDENT OXIDOREDUCTASE DOMAIN-CONTAINING PROTEIN 1"/>
    <property type="match status" value="1"/>
</dbReference>
<keyword evidence="8" id="KW-0274">FAD</keyword>
<comment type="caution">
    <text evidence="18">The sequence shown here is derived from an EMBL/GenBank/DDBJ whole genome shotgun (WGS) entry which is preliminary data.</text>
</comment>
<dbReference type="GO" id="GO:0046653">
    <property type="term" value="P:tetrahydrofolate metabolic process"/>
    <property type="evidence" value="ECO:0007669"/>
    <property type="project" value="InterPro"/>
</dbReference>
<dbReference type="EMBL" id="JACHMI010000001">
    <property type="protein sequence ID" value="MBB6554401.1"/>
    <property type="molecule type" value="Genomic_DNA"/>
</dbReference>
<dbReference type="PANTHER" id="PTHR13847">
    <property type="entry name" value="SARCOSINE DEHYDROGENASE-RELATED"/>
    <property type="match status" value="1"/>
</dbReference>
<evidence type="ECO:0000256" key="13">
    <source>
        <dbReference type="ARBA" id="ARBA00044216"/>
    </source>
</evidence>
<feature type="domain" description="Rhodanese" evidence="17">
    <location>
        <begin position="19"/>
        <end position="63"/>
    </location>
</feature>
<keyword evidence="9 18" id="KW-0560">Oxidoreductase</keyword>
<evidence type="ECO:0000256" key="5">
    <source>
        <dbReference type="ARBA" id="ARBA00022630"/>
    </source>
</evidence>
<evidence type="ECO:0000256" key="8">
    <source>
        <dbReference type="ARBA" id="ARBA00022827"/>
    </source>
</evidence>
<keyword evidence="19" id="KW-1185">Reference proteome</keyword>
<evidence type="ECO:0000256" key="14">
    <source>
        <dbReference type="ARBA" id="ARBA00044295"/>
    </source>
</evidence>